<organism evidence="1 2">
    <name type="scientific">Naegleria fowleri</name>
    <name type="common">Brain eating amoeba</name>
    <dbReference type="NCBI Taxonomy" id="5763"/>
    <lineage>
        <taxon>Eukaryota</taxon>
        <taxon>Discoba</taxon>
        <taxon>Heterolobosea</taxon>
        <taxon>Tetramitia</taxon>
        <taxon>Eutetramitia</taxon>
        <taxon>Vahlkampfiidae</taxon>
        <taxon>Naegleria</taxon>
    </lineage>
</organism>
<dbReference type="InterPro" id="IPR027417">
    <property type="entry name" value="P-loop_NTPase"/>
</dbReference>
<gene>
    <name evidence="1" type="ORF">FDP41_011627</name>
</gene>
<name>A0A6A5BZL1_NAEFO</name>
<dbReference type="Gene3D" id="3.40.50.300">
    <property type="entry name" value="P-loop containing nucleotide triphosphate hydrolases"/>
    <property type="match status" value="1"/>
</dbReference>
<dbReference type="Proteomes" id="UP000444721">
    <property type="component" value="Unassembled WGS sequence"/>
</dbReference>
<comment type="caution">
    <text evidence="1">The sequence shown here is derived from an EMBL/GenBank/DDBJ whole genome shotgun (WGS) entry which is preliminary data.</text>
</comment>
<keyword evidence="2" id="KW-1185">Reference proteome</keyword>
<protein>
    <submittedName>
        <fullName evidence="1">Uncharacterized protein</fullName>
    </submittedName>
</protein>
<reference evidence="1 2" key="1">
    <citation type="journal article" date="2019" name="Sci. Rep.">
        <title>Nanopore sequencing improves the draft genome of the human pathogenic amoeba Naegleria fowleri.</title>
        <authorList>
            <person name="Liechti N."/>
            <person name="Schurch N."/>
            <person name="Bruggmann R."/>
            <person name="Wittwer M."/>
        </authorList>
    </citation>
    <scope>NUCLEOTIDE SEQUENCE [LARGE SCALE GENOMIC DNA]</scope>
    <source>
        <strain evidence="1 2">ATCC 30894</strain>
    </source>
</reference>
<dbReference type="OrthoDB" id="10472616at2759"/>
<evidence type="ECO:0000313" key="1">
    <source>
        <dbReference type="EMBL" id="KAF0982697.1"/>
    </source>
</evidence>
<dbReference type="EMBL" id="VFQX01000009">
    <property type="protein sequence ID" value="KAF0982697.1"/>
    <property type="molecule type" value="Genomic_DNA"/>
</dbReference>
<accession>A0A6A5BZL1</accession>
<dbReference type="VEuPathDB" id="AmoebaDB:NfTy_017620"/>
<dbReference type="GeneID" id="68118842"/>
<dbReference type="AlphaFoldDB" id="A0A6A5BZL1"/>
<proteinExistence type="predicted"/>
<dbReference type="VEuPathDB" id="AmoebaDB:NF0114020"/>
<evidence type="ECO:0000313" key="2">
    <source>
        <dbReference type="Proteomes" id="UP000444721"/>
    </source>
</evidence>
<dbReference type="VEuPathDB" id="AmoebaDB:FDP41_011627"/>
<sequence length="336" mass="38389">MMSKHGDHDDSDPNHHHHYYNNIPSSDDEFYESSPCSGLWDQLLQTQFAILYFPFKHVRSGSNKIQSLEFSNPFQLCKYLAQHVGKFKEITKLQFEVLNPKNDDQLCLFFRTHLKGNSKVGKSQMARMISHGLSVTDVPKYEPTSAFKLLTRSYKLKLDDSKYLLVKGSIFDNSGTKTEFSRRSIFSPNVYAGKTSVLYVYNDEMESLEGISEWVKDTSVHLTGGIRVQSNSIIGSRDNSVSENNQKPPLELMVFNLFPTSENKSTSRKSWKKPKISLFTRVRNSKTISNALQKAKELGMPLVYCSACNEEYETVKFVNVLSHVLLCKMYDVLGEN</sequence>
<dbReference type="RefSeq" id="XP_044567410.1">
    <property type="nucleotide sequence ID" value="XM_044702056.1"/>
</dbReference>